<reference evidence="1 2" key="1">
    <citation type="submission" date="2018-06" db="EMBL/GenBank/DDBJ databases">
        <authorList>
            <consortium name="Pathogen Informatics"/>
            <person name="Doyle S."/>
        </authorList>
    </citation>
    <scope>NUCLEOTIDE SEQUENCE [LARGE SCALE GENOMIC DNA]</scope>
    <source>
        <strain evidence="1 2">NCTC11535</strain>
    </source>
</reference>
<name>A0ABY1VQM2_9ACTO</name>
<keyword evidence="1" id="KW-0436">Ligase</keyword>
<proteinExistence type="predicted"/>
<dbReference type="EMBL" id="UAPQ01000006">
    <property type="protein sequence ID" value="SPT53353.1"/>
    <property type="molecule type" value="Genomic_DNA"/>
</dbReference>
<evidence type="ECO:0000313" key="2">
    <source>
        <dbReference type="Proteomes" id="UP000250006"/>
    </source>
</evidence>
<protein>
    <submittedName>
        <fullName evidence="1">Pup--protein ligase</fullName>
        <ecNumber evidence="1">6.3.2.-</ecNumber>
    </submittedName>
</protein>
<evidence type="ECO:0000313" key="1">
    <source>
        <dbReference type="EMBL" id="SPT53353.1"/>
    </source>
</evidence>
<dbReference type="PANTHER" id="PTHR42307">
    <property type="entry name" value="PUP DEAMIDASE/DEPUPYLASE"/>
    <property type="match status" value="1"/>
</dbReference>
<dbReference type="PANTHER" id="PTHR42307:SF3">
    <property type="entry name" value="PUP--PROTEIN LIGASE"/>
    <property type="match status" value="1"/>
</dbReference>
<dbReference type="Proteomes" id="UP000250006">
    <property type="component" value="Unassembled WGS sequence"/>
</dbReference>
<dbReference type="InterPro" id="IPR004347">
    <property type="entry name" value="Pup_ligase/deamidase"/>
</dbReference>
<keyword evidence="2" id="KW-1185">Reference proteome</keyword>
<comment type="caution">
    <text evidence="1">The sequence shown here is derived from an EMBL/GenBank/DDBJ whole genome shotgun (WGS) entry which is preliminary data.</text>
</comment>
<dbReference type="GO" id="GO:0016874">
    <property type="term" value="F:ligase activity"/>
    <property type="evidence" value="ECO:0007669"/>
    <property type="project" value="UniProtKB-KW"/>
</dbReference>
<organism evidence="1 2">
    <name type="scientific">Actinomyces bovis</name>
    <dbReference type="NCBI Taxonomy" id="1658"/>
    <lineage>
        <taxon>Bacteria</taxon>
        <taxon>Bacillati</taxon>
        <taxon>Actinomycetota</taxon>
        <taxon>Actinomycetes</taxon>
        <taxon>Actinomycetales</taxon>
        <taxon>Actinomycetaceae</taxon>
        <taxon>Actinomyces</taxon>
    </lineage>
</organism>
<sequence>MTAACAGRLHRVVGIETEYGVTSAYLEAQAVPEEHGAAEAQEVVEAPLSVKEAVDELFRGVPAASGTHRFTQTGARLYVDIGLHPEYAGPECLWTSDVVAQDLAGDLLLSRMAQAANARLASRGARIHVLKSNTDAWGATFGCHENYQVERQVELPLGGLIGLLAARQILTGAGSLPLAQAAGGPAATGKAPLGPLRYSARAEHIVGAASADPTHERAFINTRDEPHADAQRWRRLHVIAGDSAISPWTTALKVVLVDAALTLVERGAWNLAECELVDPAGAAQLWNRDPLRRCERAGGLGAVNCPELLDLALDHLETLAELPDEQPDALTGQVLALARRGCQALHTGDYSPVVTELDWAIKHRVLARVAQRSQLGWQDPRVRRAELAYHDLSASTGLRQALTQAGLMAPLVSPEQVERAVQEPPSDTRASLRGRVVAACESTGRFLSVSWAHVRLDTPPHSQIDLLDPRCSQDDAVEVLLQEIAALGPVA</sequence>
<dbReference type="RefSeq" id="WP_111836293.1">
    <property type="nucleotide sequence ID" value="NZ_UAPQ01000006.1"/>
</dbReference>
<dbReference type="EC" id="6.3.2.-" evidence="1"/>
<dbReference type="Pfam" id="PF03136">
    <property type="entry name" value="Pup_ligase"/>
    <property type="match status" value="1"/>
</dbReference>
<accession>A0ABY1VQM2</accession>
<gene>
    <name evidence="1" type="primary">pafA_2</name>
    <name evidence="1" type="ORF">NCTC11535_01016</name>
</gene>